<sequence length="276" mass="29731">MVYSRPDLSHALIVISRYMANPGKEHWKAVQWIFRYLRGTANACLQFGKSKSGFVGYVDSDYAGDLDKRRSLTGYVFTIGGCAVSWKVSLQATVALSTAEAEYMAISKACTEAVWLRGLYNELCGDTTCTTIFCDRVLYALQRIKCSMREQSILTLDITIFEVLLPKVISKGVARRRIWCRRCPSASAGAPFASPPIHRLRNPIRTVPPPLGHAAIIVVAAYRGPPPEGGGSVAPLPAAAPSVAPSPPVPSSLGRAALSPSPPTVVLCLGARISSR</sequence>
<name>A0AAQ3UGL3_PASNO</name>
<dbReference type="Proteomes" id="UP001341281">
    <property type="component" value="Chromosome 08"/>
</dbReference>
<reference evidence="2 3" key="1">
    <citation type="submission" date="2024-02" db="EMBL/GenBank/DDBJ databases">
        <title>High-quality chromosome-scale genome assembly of Pensacola bahiagrass (Paspalum notatum Flugge var. saurae).</title>
        <authorList>
            <person name="Vega J.M."/>
            <person name="Podio M."/>
            <person name="Orjuela J."/>
            <person name="Siena L.A."/>
            <person name="Pessino S.C."/>
            <person name="Combes M.C."/>
            <person name="Mariac C."/>
            <person name="Albertini E."/>
            <person name="Pupilli F."/>
            <person name="Ortiz J.P.A."/>
            <person name="Leblanc O."/>
        </authorList>
    </citation>
    <scope>NUCLEOTIDE SEQUENCE [LARGE SCALE GENOMIC DNA]</scope>
    <source>
        <strain evidence="2">R1</strain>
        <tissue evidence="2">Leaf</tissue>
    </source>
</reference>
<evidence type="ECO:0000256" key="1">
    <source>
        <dbReference type="SAM" id="MobiDB-lite"/>
    </source>
</evidence>
<evidence type="ECO:0000313" key="3">
    <source>
        <dbReference type="Proteomes" id="UP001341281"/>
    </source>
</evidence>
<keyword evidence="3" id="KW-1185">Reference proteome</keyword>
<dbReference type="AlphaFoldDB" id="A0AAQ3UGL3"/>
<protein>
    <submittedName>
        <fullName evidence="2">Uncharacterized protein</fullName>
    </submittedName>
</protein>
<feature type="compositionally biased region" description="Low complexity" evidence="1">
    <location>
        <begin position="233"/>
        <end position="243"/>
    </location>
</feature>
<proteinExistence type="predicted"/>
<accession>A0AAQ3UGL3</accession>
<feature type="region of interest" description="Disordered" evidence="1">
    <location>
        <begin position="230"/>
        <end position="259"/>
    </location>
</feature>
<organism evidence="2 3">
    <name type="scientific">Paspalum notatum var. saurae</name>
    <dbReference type="NCBI Taxonomy" id="547442"/>
    <lineage>
        <taxon>Eukaryota</taxon>
        <taxon>Viridiplantae</taxon>
        <taxon>Streptophyta</taxon>
        <taxon>Embryophyta</taxon>
        <taxon>Tracheophyta</taxon>
        <taxon>Spermatophyta</taxon>
        <taxon>Magnoliopsida</taxon>
        <taxon>Liliopsida</taxon>
        <taxon>Poales</taxon>
        <taxon>Poaceae</taxon>
        <taxon>PACMAD clade</taxon>
        <taxon>Panicoideae</taxon>
        <taxon>Andropogonodae</taxon>
        <taxon>Paspaleae</taxon>
        <taxon>Paspalinae</taxon>
        <taxon>Paspalum</taxon>
    </lineage>
</organism>
<evidence type="ECO:0000313" key="2">
    <source>
        <dbReference type="EMBL" id="WVZ89767.1"/>
    </source>
</evidence>
<dbReference type="PANTHER" id="PTHR11439">
    <property type="entry name" value="GAG-POL-RELATED RETROTRANSPOSON"/>
    <property type="match status" value="1"/>
</dbReference>
<dbReference type="CDD" id="cd09272">
    <property type="entry name" value="RNase_HI_RT_Ty1"/>
    <property type="match status" value="1"/>
</dbReference>
<gene>
    <name evidence="2" type="ORF">U9M48_036131</name>
</gene>
<dbReference type="EMBL" id="CP144752">
    <property type="protein sequence ID" value="WVZ89767.1"/>
    <property type="molecule type" value="Genomic_DNA"/>
</dbReference>